<evidence type="ECO:0000256" key="10">
    <source>
        <dbReference type="ARBA" id="ARBA00023180"/>
    </source>
</evidence>
<dbReference type="GO" id="GO:0005737">
    <property type="term" value="C:cytoplasm"/>
    <property type="evidence" value="ECO:0007669"/>
    <property type="project" value="UniProtKB-ARBA"/>
</dbReference>
<feature type="domain" description="ABC transmembrane type-1" evidence="14">
    <location>
        <begin position="425"/>
        <end position="609"/>
    </location>
</feature>
<feature type="transmembrane region" description="Helical" evidence="12">
    <location>
        <begin position="1104"/>
        <end position="1123"/>
    </location>
</feature>
<dbReference type="InterPro" id="IPR027417">
    <property type="entry name" value="P-loop_NTPase"/>
</dbReference>
<feature type="transmembrane region" description="Helical" evidence="12">
    <location>
        <begin position="552"/>
        <end position="574"/>
    </location>
</feature>
<dbReference type="CDD" id="cd18604">
    <property type="entry name" value="ABC_6TM_VMR1_D2_like"/>
    <property type="match status" value="1"/>
</dbReference>
<feature type="domain" description="ABC transporter" evidence="13">
    <location>
        <begin position="636"/>
        <end position="888"/>
    </location>
</feature>
<dbReference type="Gene3D" id="1.20.1560.10">
    <property type="entry name" value="ABC transporter type 1, transmembrane domain"/>
    <property type="match status" value="2"/>
</dbReference>
<dbReference type="PROSITE" id="PS00211">
    <property type="entry name" value="ABC_TRANSPORTER_1"/>
    <property type="match status" value="1"/>
</dbReference>
<feature type="transmembrane region" description="Helical" evidence="12">
    <location>
        <begin position="12"/>
        <end position="31"/>
    </location>
</feature>
<dbReference type="CDD" id="cd03244">
    <property type="entry name" value="ABCC_MRP_domain2"/>
    <property type="match status" value="1"/>
</dbReference>
<dbReference type="GO" id="GO:0005524">
    <property type="term" value="F:ATP binding"/>
    <property type="evidence" value="ECO:0007669"/>
    <property type="project" value="UniProtKB-KW"/>
</dbReference>
<dbReference type="GO" id="GO:0016887">
    <property type="term" value="F:ATP hydrolysis activity"/>
    <property type="evidence" value="ECO:0007669"/>
    <property type="project" value="InterPro"/>
</dbReference>
<feature type="transmembrane region" description="Helical" evidence="12">
    <location>
        <begin position="1027"/>
        <end position="1049"/>
    </location>
</feature>
<evidence type="ECO:0000256" key="11">
    <source>
        <dbReference type="SAM" id="MobiDB-lite"/>
    </source>
</evidence>
<gene>
    <name evidence="15" type="ORF">OHK93_002287</name>
</gene>
<feature type="transmembrane region" description="Helical" evidence="12">
    <location>
        <begin position="75"/>
        <end position="99"/>
    </location>
</feature>
<keyword evidence="4 12" id="KW-0812">Transmembrane</keyword>
<evidence type="ECO:0000256" key="5">
    <source>
        <dbReference type="ARBA" id="ARBA00022737"/>
    </source>
</evidence>
<dbReference type="InterPro" id="IPR050173">
    <property type="entry name" value="ABC_transporter_C-like"/>
</dbReference>
<evidence type="ECO:0000313" key="15">
    <source>
        <dbReference type="EMBL" id="MDI1491081.1"/>
    </source>
</evidence>
<dbReference type="Gene3D" id="3.40.50.300">
    <property type="entry name" value="P-loop containing nucleotide triphosphate hydrolases"/>
    <property type="match status" value="2"/>
</dbReference>
<evidence type="ECO:0000256" key="4">
    <source>
        <dbReference type="ARBA" id="ARBA00022692"/>
    </source>
</evidence>
<dbReference type="CDD" id="cd03250">
    <property type="entry name" value="ABCC_MRP_domain1"/>
    <property type="match status" value="1"/>
</dbReference>
<feature type="transmembrane region" description="Helical" evidence="12">
    <location>
        <begin position="1129"/>
        <end position="1149"/>
    </location>
</feature>
<keyword evidence="5" id="KW-0677">Repeat</keyword>
<feature type="transmembrane region" description="Helical" evidence="12">
    <location>
        <begin position="469"/>
        <end position="486"/>
    </location>
</feature>
<feature type="transmembrane region" description="Helical" evidence="12">
    <location>
        <begin position="318"/>
        <end position="338"/>
    </location>
</feature>
<sequence length="1583" mass="175601">MASTAMCSTPSMILSLAIFCLLICTACYFIYDSMRKIREQGTSAYQELVSWLYEDEDGVATPESQKQQASPAIKWVAISIAMLGFFISFSLALLTTLSVAPCRQAILSTWLTFAAWASLFLSVVHVMLQRSPLRRFQSGLLCAIASFAISIQGLFLMFVSLPEPGNTLRQGERRILVLYALQGIAGLATCIACLLLPRRPSVEVDDHVVDRQYTISALGRWTLAWAIDVLSLARSKGSLEIDDLPLLDHQNRSKYLLPSIEVAAKQRPLWKALLIIHWPALLFQTFLAVLGAVLAFAPQLSMYGLLRLLERDVNESAFAKEATLLVLALMISIVLETWTNAWNWWISYALVGSPVRSEISALVFTKSTRRKDVKGTRKLKPLDGQEAGDPVSTDPEVRRGQTIHTPPNALQDELGEDADKTRQGIINLVSVDARRVSNFLRLHFIFINAAAEMAVSLTFLFNLLGWEPVTAGFAMFLLTLPLNIWMSKNFASSQDKLMSVRDRKLVVLTEALQGIRQIKFSAQEEPWQKKIEAVRGVELSTLWRTLYLDCGLIFCWIIGPVILSTVSLTVYALLHGELSASVAFTSLTVFSALEFSLGVVPEFTTNALEAWVSVKRVDEYLSAPETTKYRKHSEAIVFNDASITWPSDTVEPDPESRFVLRDINFRIPARELTVVSGPTGAGKSLLLASLIGEADLLGGTVTLPDAPSTKERNDQHANKSDWVIDSAISYVAQIPWIENATIKQNILFGLPFDRGRYNETIECCALKKDLDILPDGDSTDIGFNGINLSGGQRWRVSFARALYSRAGILVLDDIFSAVDTHVGRQLIEDALTGALGINRTRILVTHHVGLVLPRAAFVVVLANGTIQYCGSPEEYRKTEASKDILGSDDTHHKNDTPPKGVDITTFEDTDLMRIVSHKSNIVDDDPKSLGKIQPKKFVEAEGKEKGSIKRAVWIEYLRAGGGPPWWLSGMVLYLTYEALTLGRSWWITIWTRSYKEVESATVNVLKQASHQSSQAVFNRSQSSDLPFYLGTYLGLSVALCCFGASRYLFIYTRSLAASRVLFDKMTYTILRAPLRWLDTVPVGRILNRFTADFEAIDSRLGDELGYLIYCSIKLAGILIAGFFVSPWVILVAFVLLVICAYLMSVYLVGAREVKRLESIAKSPIFEQFGSTLAGIGTIRAFAKTEIYVDRMMEKIDAYSRCYWHLWLLNRWMSLWLDLSGAVFTTLVATIIIYADIDASLAGFALTFALQYSSAMTDITRFYANVELSMNAVERVIEWSKMPIEPQDSKIETPAAWPAEGRLEVDDLVVGYAPESPPVLKGLSFQIERNQRVGVVGRTGAGKSSLTLALFRFLEAREGSILIDGINIADISLQSLRSRLAIIPQDPVLFSGTVRSNLDPFSEHTEDQLEDALQRVHLARSGNTSAPPSRAEPANDGHADSVTDAEPLDTPISESGLNLSQGQRQLLCLARAIVRRPKILVLDEATSAVDMATDLLIQRSIREEFRDATLLVIAHRLSTIADFDRILVMEEGKGVEFGAPRELLLEKGDGKEKGVFRGMVEESGEREGLRDVILGRDKGKGRAD</sequence>
<feature type="domain" description="ABC transporter" evidence="13">
    <location>
        <begin position="1302"/>
        <end position="1555"/>
    </location>
</feature>
<evidence type="ECO:0008006" key="17">
    <source>
        <dbReference type="Google" id="ProtNLM"/>
    </source>
</evidence>
<keyword evidence="7" id="KW-0067">ATP-binding</keyword>
<feature type="region of interest" description="Disordered" evidence="11">
    <location>
        <begin position="375"/>
        <end position="413"/>
    </location>
</feature>
<dbReference type="InterPro" id="IPR036640">
    <property type="entry name" value="ABC1_TM_sf"/>
</dbReference>
<comment type="similarity">
    <text evidence="2">Belongs to the ABC transporter superfamily. ABCC family. Conjugate transporter (TC 3.A.1.208) subfamily.</text>
</comment>
<keyword evidence="3" id="KW-0813">Transport</keyword>
<dbReference type="CDD" id="cd18596">
    <property type="entry name" value="ABC_6TM_VMR1_D1_like"/>
    <property type="match status" value="1"/>
</dbReference>
<dbReference type="FunFam" id="1.20.1560.10:FF:000013">
    <property type="entry name" value="ABC transporter C family member 2"/>
    <property type="match status" value="1"/>
</dbReference>
<keyword evidence="6" id="KW-0547">Nucleotide-binding</keyword>
<keyword evidence="10" id="KW-0325">Glycoprotein</keyword>
<dbReference type="GO" id="GO:0140359">
    <property type="term" value="F:ABC-type transporter activity"/>
    <property type="evidence" value="ECO:0007669"/>
    <property type="project" value="InterPro"/>
</dbReference>
<keyword evidence="8 12" id="KW-1133">Transmembrane helix</keyword>
<keyword evidence="9 12" id="KW-0472">Membrane</keyword>
<dbReference type="SMART" id="SM00382">
    <property type="entry name" value="AAA"/>
    <property type="match status" value="2"/>
</dbReference>
<protein>
    <recommendedName>
        <fullName evidence="17">ATP-dependent bile acid permease</fullName>
    </recommendedName>
</protein>
<dbReference type="InterPro" id="IPR003439">
    <property type="entry name" value="ABC_transporter-like_ATP-bd"/>
</dbReference>
<evidence type="ECO:0000256" key="7">
    <source>
        <dbReference type="ARBA" id="ARBA00022840"/>
    </source>
</evidence>
<feature type="transmembrane region" description="Helical" evidence="12">
    <location>
        <begin position="1214"/>
        <end position="1234"/>
    </location>
</feature>
<dbReference type="Pfam" id="PF00664">
    <property type="entry name" value="ABC_membrane"/>
    <property type="match status" value="2"/>
</dbReference>
<feature type="transmembrane region" description="Helical" evidence="12">
    <location>
        <begin position="140"/>
        <end position="161"/>
    </location>
</feature>
<dbReference type="InterPro" id="IPR003593">
    <property type="entry name" value="AAA+_ATPase"/>
</dbReference>
<feature type="transmembrane region" description="Helical" evidence="12">
    <location>
        <begin position="105"/>
        <end position="128"/>
    </location>
</feature>
<dbReference type="Proteomes" id="UP001161017">
    <property type="component" value="Unassembled WGS sequence"/>
</dbReference>
<dbReference type="PANTHER" id="PTHR24223">
    <property type="entry name" value="ATP-BINDING CASSETTE SUB-FAMILY C"/>
    <property type="match status" value="1"/>
</dbReference>
<comment type="subcellular location">
    <subcellularLocation>
        <location evidence="1">Membrane</location>
        <topology evidence="1">Multi-pass membrane protein</topology>
    </subcellularLocation>
</comment>
<dbReference type="PROSITE" id="PS50893">
    <property type="entry name" value="ABC_TRANSPORTER_2"/>
    <property type="match status" value="2"/>
</dbReference>
<comment type="caution">
    <text evidence="15">The sequence shown here is derived from an EMBL/GenBank/DDBJ whole genome shotgun (WGS) entry which is preliminary data.</text>
</comment>
<dbReference type="PROSITE" id="PS50929">
    <property type="entry name" value="ABC_TM1F"/>
    <property type="match status" value="2"/>
</dbReference>
<evidence type="ECO:0000256" key="2">
    <source>
        <dbReference type="ARBA" id="ARBA00009726"/>
    </source>
</evidence>
<keyword evidence="16" id="KW-1185">Reference proteome</keyword>
<feature type="region of interest" description="Disordered" evidence="11">
    <location>
        <begin position="1419"/>
        <end position="1446"/>
    </location>
</feature>
<dbReference type="InterPro" id="IPR011527">
    <property type="entry name" value="ABC1_TM_dom"/>
</dbReference>
<evidence type="ECO:0000256" key="6">
    <source>
        <dbReference type="ARBA" id="ARBA00022741"/>
    </source>
</evidence>
<dbReference type="SUPFAM" id="SSF90123">
    <property type="entry name" value="ABC transporter transmembrane region"/>
    <property type="match status" value="2"/>
</dbReference>
<dbReference type="FunFam" id="3.40.50.300:FF:000610">
    <property type="entry name" value="Multidrug resistance-associated ABC transporter"/>
    <property type="match status" value="1"/>
</dbReference>
<evidence type="ECO:0000259" key="14">
    <source>
        <dbReference type="PROSITE" id="PS50929"/>
    </source>
</evidence>
<evidence type="ECO:0000256" key="12">
    <source>
        <dbReference type="SAM" id="Phobius"/>
    </source>
</evidence>
<name>A0AA43QTS8_9LECA</name>
<feature type="transmembrane region" description="Helical" evidence="12">
    <location>
        <begin position="176"/>
        <end position="196"/>
    </location>
</feature>
<dbReference type="Pfam" id="PF00005">
    <property type="entry name" value="ABC_tran"/>
    <property type="match status" value="2"/>
</dbReference>
<feature type="transmembrane region" description="Helical" evidence="12">
    <location>
        <begin position="275"/>
        <end position="297"/>
    </location>
</feature>
<feature type="transmembrane region" description="Helical" evidence="12">
    <location>
        <begin position="444"/>
        <end position="463"/>
    </location>
</feature>
<evidence type="ECO:0000313" key="16">
    <source>
        <dbReference type="Proteomes" id="UP001161017"/>
    </source>
</evidence>
<dbReference type="InterPro" id="IPR017871">
    <property type="entry name" value="ABC_transporter-like_CS"/>
</dbReference>
<feature type="domain" description="ABC transmembrane type-1" evidence="14">
    <location>
        <begin position="1016"/>
        <end position="1267"/>
    </location>
</feature>
<dbReference type="GO" id="GO:0016020">
    <property type="term" value="C:membrane"/>
    <property type="evidence" value="ECO:0007669"/>
    <property type="project" value="UniProtKB-SubCell"/>
</dbReference>
<evidence type="ECO:0000256" key="1">
    <source>
        <dbReference type="ARBA" id="ARBA00004141"/>
    </source>
</evidence>
<evidence type="ECO:0000256" key="8">
    <source>
        <dbReference type="ARBA" id="ARBA00022989"/>
    </source>
</evidence>
<dbReference type="SUPFAM" id="SSF52540">
    <property type="entry name" value="P-loop containing nucleoside triphosphate hydrolases"/>
    <property type="match status" value="2"/>
</dbReference>
<proteinExistence type="inferred from homology"/>
<dbReference type="EMBL" id="JAPUFD010000013">
    <property type="protein sequence ID" value="MDI1491081.1"/>
    <property type="molecule type" value="Genomic_DNA"/>
</dbReference>
<organism evidence="15 16">
    <name type="scientific">Ramalina farinacea</name>
    <dbReference type="NCBI Taxonomy" id="258253"/>
    <lineage>
        <taxon>Eukaryota</taxon>
        <taxon>Fungi</taxon>
        <taxon>Dikarya</taxon>
        <taxon>Ascomycota</taxon>
        <taxon>Pezizomycotina</taxon>
        <taxon>Lecanoromycetes</taxon>
        <taxon>OSLEUM clade</taxon>
        <taxon>Lecanoromycetidae</taxon>
        <taxon>Lecanorales</taxon>
        <taxon>Lecanorineae</taxon>
        <taxon>Ramalinaceae</taxon>
        <taxon>Ramalina</taxon>
    </lineage>
</organism>
<reference evidence="15" key="1">
    <citation type="journal article" date="2023" name="Genome Biol. Evol.">
        <title>First Whole Genome Sequence and Flow Cytometry Genome Size Data for the Lichen-Forming Fungus Ramalina farinacea (Ascomycota).</title>
        <authorList>
            <person name="Llewellyn T."/>
            <person name="Mian S."/>
            <person name="Hill R."/>
            <person name="Leitch I.J."/>
            <person name="Gaya E."/>
        </authorList>
    </citation>
    <scope>NUCLEOTIDE SEQUENCE</scope>
    <source>
        <strain evidence="15">LIQ254RAFAR</strain>
    </source>
</reference>
<dbReference type="PANTHER" id="PTHR24223:SF456">
    <property type="entry name" value="MULTIDRUG RESISTANCE-ASSOCIATED PROTEIN LETHAL(2)03659"/>
    <property type="match status" value="1"/>
</dbReference>
<evidence type="ECO:0000256" key="3">
    <source>
        <dbReference type="ARBA" id="ARBA00022448"/>
    </source>
</evidence>
<dbReference type="FunFam" id="3.40.50.300:FF:000825">
    <property type="entry name" value="ABC bile acid transporter"/>
    <property type="match status" value="1"/>
</dbReference>
<accession>A0AA43QTS8</accession>
<evidence type="ECO:0000256" key="9">
    <source>
        <dbReference type="ARBA" id="ARBA00023136"/>
    </source>
</evidence>
<evidence type="ECO:0000259" key="13">
    <source>
        <dbReference type="PROSITE" id="PS50893"/>
    </source>
</evidence>